<dbReference type="InterPro" id="IPR003524">
    <property type="entry name" value="PNAcMuramoyl-5peptid_Trfase"/>
</dbReference>
<evidence type="ECO:0000256" key="9">
    <source>
        <dbReference type="PIRSR" id="PIRSR600715-1"/>
    </source>
</evidence>
<keyword evidence="3 7" id="KW-0808">Transferase</keyword>
<dbReference type="GO" id="GO:0008360">
    <property type="term" value="P:regulation of cell shape"/>
    <property type="evidence" value="ECO:0007669"/>
    <property type="project" value="UniProtKB-KW"/>
</dbReference>
<protein>
    <recommendedName>
        <fullName evidence="7 8">Phospho-N-acetylmuramoyl-pentapeptide-transferase</fullName>
        <ecNumber evidence="7 8">2.7.8.13</ecNumber>
    </recommendedName>
    <alternativeName>
        <fullName evidence="7">UDP-MurNAc-pentapeptide phosphotransferase</fullName>
    </alternativeName>
</protein>
<dbReference type="GO" id="GO:0071555">
    <property type="term" value="P:cell wall organization"/>
    <property type="evidence" value="ECO:0007669"/>
    <property type="project" value="UniProtKB-KW"/>
</dbReference>
<comment type="pathway">
    <text evidence="7">Cell wall biogenesis; peptidoglycan biosynthesis.</text>
</comment>
<keyword evidence="7" id="KW-0133">Cell shape</keyword>
<sequence>MDIRIVLIPLTVAFGLGVFLGPFLIPMLRRLKFGQSIRQEGPESHLQKQGTPTMGGLNILTAMVLTAVPFSSYFILNKSDSAINADLFFLIFATLGYGIIGFLDDYIKVVMKRSLGLTVTQKLFGQLFIGLVLFWVLMEVRISPEVQAITGKSFIYSIHIPGTSYVLEMNWLYLPFLLFILIGFSNGVNLTDGLDGLLGGTAAIAYGAYAIIGMVQSNYTVAIFSMAMVGALLGFLVFNAHPAKVFMGDTGSLALGGGLAALSVITKTELLLPIIGGVFVMETLSVMIQVTSFKLRGKRVFRMTPLHHHYELKGWSEWRVVLTFWGAGLILAAIGVYIEVFLK</sequence>
<comment type="similarity">
    <text evidence="2 7">Belongs to the glycosyltransferase 4 family. MraY subfamily.</text>
</comment>
<dbReference type="UniPathway" id="UPA00219"/>
<dbReference type="PROSITE" id="PS01348">
    <property type="entry name" value="MRAY_2"/>
    <property type="match status" value="1"/>
</dbReference>
<dbReference type="InterPro" id="IPR018480">
    <property type="entry name" value="PNAcMuramoyl-5peptid_Trfase_CS"/>
</dbReference>
<evidence type="ECO:0000313" key="10">
    <source>
        <dbReference type="EMBL" id="RAL26059.1"/>
    </source>
</evidence>
<keyword evidence="7 9" id="KW-0479">Metal-binding</keyword>
<evidence type="ECO:0000256" key="7">
    <source>
        <dbReference type="HAMAP-Rule" id="MF_00038"/>
    </source>
</evidence>
<comment type="caution">
    <text evidence="10">The sequence shown here is derived from an EMBL/GenBank/DDBJ whole genome shotgun (WGS) entry which is preliminary data.</text>
</comment>
<dbReference type="GO" id="GO:0009252">
    <property type="term" value="P:peptidoglycan biosynthetic process"/>
    <property type="evidence" value="ECO:0007669"/>
    <property type="project" value="UniProtKB-UniRule"/>
</dbReference>
<dbReference type="AlphaFoldDB" id="A0A364K6W9"/>
<dbReference type="CDD" id="cd06852">
    <property type="entry name" value="GT_MraY"/>
    <property type="match status" value="1"/>
</dbReference>
<evidence type="ECO:0000256" key="6">
    <source>
        <dbReference type="ARBA" id="ARBA00023136"/>
    </source>
</evidence>
<keyword evidence="5 7" id="KW-1133">Transmembrane helix</keyword>
<dbReference type="InterPro" id="IPR000715">
    <property type="entry name" value="Glycosyl_transferase_4"/>
</dbReference>
<dbReference type="NCBIfam" id="TIGR00445">
    <property type="entry name" value="mraY"/>
    <property type="match status" value="1"/>
</dbReference>
<dbReference type="GO" id="GO:0046872">
    <property type="term" value="F:metal ion binding"/>
    <property type="evidence" value="ECO:0007669"/>
    <property type="project" value="UniProtKB-KW"/>
</dbReference>
<evidence type="ECO:0000256" key="8">
    <source>
        <dbReference type="NCBIfam" id="TIGR00445"/>
    </source>
</evidence>
<feature type="transmembrane region" description="Helical" evidence="7">
    <location>
        <begin position="171"/>
        <end position="190"/>
    </location>
</feature>
<keyword evidence="7" id="KW-0961">Cell wall biogenesis/degradation</keyword>
<dbReference type="EMBL" id="QJKK01000003">
    <property type="protein sequence ID" value="RAL26059.1"/>
    <property type="molecule type" value="Genomic_DNA"/>
</dbReference>
<feature type="transmembrane region" description="Helical" evidence="7">
    <location>
        <begin position="197"/>
        <end position="215"/>
    </location>
</feature>
<feature type="transmembrane region" description="Helical" evidence="7">
    <location>
        <begin position="320"/>
        <end position="338"/>
    </location>
</feature>
<dbReference type="PANTHER" id="PTHR22926">
    <property type="entry name" value="PHOSPHO-N-ACETYLMURAMOYL-PENTAPEPTIDE-TRANSFERASE"/>
    <property type="match status" value="1"/>
</dbReference>
<dbReference type="HAMAP" id="MF_00038">
    <property type="entry name" value="MraY"/>
    <property type="match status" value="1"/>
</dbReference>
<keyword evidence="7 9" id="KW-0460">Magnesium</keyword>
<feature type="transmembrane region" description="Helical" evidence="7">
    <location>
        <begin position="115"/>
        <end position="137"/>
    </location>
</feature>
<keyword evidence="7" id="KW-1003">Cell membrane</keyword>
<name>A0A364K6W9_9BACL</name>
<comment type="catalytic activity">
    <reaction evidence="7">
        <text>UDP-N-acetyl-alpha-D-muramoyl-L-alanyl-gamma-D-glutamyl-meso-2,6-diaminopimeloyl-D-alanyl-D-alanine + di-trans,octa-cis-undecaprenyl phosphate = di-trans,octa-cis-undecaprenyl diphospho-N-acetyl-alpha-D-muramoyl-L-alanyl-D-glutamyl-meso-2,6-diaminopimeloyl-D-alanyl-D-alanine + UMP</text>
        <dbReference type="Rhea" id="RHEA:28386"/>
        <dbReference type="ChEBI" id="CHEBI:57865"/>
        <dbReference type="ChEBI" id="CHEBI:60392"/>
        <dbReference type="ChEBI" id="CHEBI:61386"/>
        <dbReference type="ChEBI" id="CHEBI:61387"/>
        <dbReference type="EC" id="2.7.8.13"/>
    </reaction>
</comment>
<reference evidence="10 11" key="2">
    <citation type="submission" date="2018-06" db="EMBL/GenBank/DDBJ databases">
        <authorList>
            <person name="Zhirakovskaya E."/>
        </authorList>
    </citation>
    <scope>NUCLEOTIDE SEQUENCE [LARGE SCALE GENOMIC DNA]</scope>
    <source>
        <strain evidence="10 11">FBKL4.011</strain>
    </source>
</reference>
<feature type="transmembrane region" description="Helical" evidence="7">
    <location>
        <begin position="221"/>
        <end position="238"/>
    </location>
</feature>
<dbReference type="PANTHER" id="PTHR22926:SF5">
    <property type="entry name" value="PHOSPHO-N-ACETYLMURAMOYL-PENTAPEPTIDE-TRANSFERASE HOMOLOG"/>
    <property type="match status" value="1"/>
</dbReference>
<feature type="transmembrane region" description="Helical" evidence="7">
    <location>
        <begin position="271"/>
        <end position="293"/>
    </location>
</feature>
<evidence type="ECO:0000313" key="11">
    <source>
        <dbReference type="Proteomes" id="UP000251213"/>
    </source>
</evidence>
<dbReference type="GO" id="GO:0005886">
    <property type="term" value="C:plasma membrane"/>
    <property type="evidence" value="ECO:0007669"/>
    <property type="project" value="UniProtKB-SubCell"/>
</dbReference>
<feature type="transmembrane region" description="Helical" evidence="7">
    <location>
        <begin position="57"/>
        <end position="76"/>
    </location>
</feature>
<keyword evidence="11" id="KW-1185">Reference proteome</keyword>
<organism evidence="10 11">
    <name type="scientific">Thermoflavimicrobium daqui</name>
    <dbReference type="NCBI Taxonomy" id="2137476"/>
    <lineage>
        <taxon>Bacteria</taxon>
        <taxon>Bacillati</taxon>
        <taxon>Bacillota</taxon>
        <taxon>Bacilli</taxon>
        <taxon>Bacillales</taxon>
        <taxon>Thermoactinomycetaceae</taxon>
        <taxon>Thermoflavimicrobium</taxon>
    </lineage>
</organism>
<evidence type="ECO:0000256" key="5">
    <source>
        <dbReference type="ARBA" id="ARBA00022989"/>
    </source>
</evidence>
<dbReference type="GO" id="GO:0008963">
    <property type="term" value="F:phospho-N-acetylmuramoyl-pentapeptide-transferase activity"/>
    <property type="evidence" value="ECO:0007669"/>
    <property type="project" value="UniProtKB-UniRule"/>
</dbReference>
<feature type="transmembrane region" description="Helical" evidence="7">
    <location>
        <begin position="82"/>
        <end position="103"/>
    </location>
</feature>
<feature type="transmembrane region" description="Helical" evidence="7">
    <location>
        <begin position="6"/>
        <end position="28"/>
    </location>
</feature>
<feature type="transmembrane region" description="Helical" evidence="7">
    <location>
        <begin position="245"/>
        <end position="265"/>
    </location>
</feature>
<dbReference type="GO" id="GO:0051301">
    <property type="term" value="P:cell division"/>
    <property type="evidence" value="ECO:0007669"/>
    <property type="project" value="UniProtKB-KW"/>
</dbReference>
<dbReference type="Pfam" id="PF10555">
    <property type="entry name" value="MraY_sig1"/>
    <property type="match status" value="1"/>
</dbReference>
<keyword evidence="7" id="KW-0573">Peptidoglycan synthesis</keyword>
<evidence type="ECO:0000256" key="2">
    <source>
        <dbReference type="ARBA" id="ARBA00005583"/>
    </source>
</evidence>
<keyword evidence="4 7" id="KW-0812">Transmembrane</keyword>
<proteinExistence type="inferred from homology"/>
<comment type="subcellular location">
    <subcellularLocation>
        <location evidence="7">Cell membrane</location>
        <topology evidence="7">Multi-pass membrane protein</topology>
    </subcellularLocation>
    <subcellularLocation>
        <location evidence="1">Membrane</location>
        <topology evidence="1">Multi-pass membrane protein</topology>
    </subcellularLocation>
</comment>
<evidence type="ECO:0000256" key="3">
    <source>
        <dbReference type="ARBA" id="ARBA00022679"/>
    </source>
</evidence>
<reference evidence="10 11" key="1">
    <citation type="submission" date="2018-06" db="EMBL/GenBank/DDBJ databases">
        <title>Thermoflavimicrobium daqus sp. nov., a thermophilic microbe isolated from Moutai-flavour Daqu.</title>
        <authorList>
            <person name="Wang X."/>
            <person name="Zhou H."/>
        </authorList>
    </citation>
    <scope>NUCLEOTIDE SEQUENCE [LARGE SCALE GENOMIC DNA]</scope>
    <source>
        <strain evidence="10 11">FBKL4.011</strain>
    </source>
</reference>
<evidence type="ECO:0000256" key="4">
    <source>
        <dbReference type="ARBA" id="ARBA00022692"/>
    </source>
</evidence>
<dbReference type="Pfam" id="PF00953">
    <property type="entry name" value="Glycos_transf_4"/>
    <property type="match status" value="1"/>
</dbReference>
<feature type="binding site" evidence="9">
    <location>
        <position position="249"/>
    </location>
    <ligand>
        <name>Mg(2+)</name>
        <dbReference type="ChEBI" id="CHEBI:18420"/>
    </ligand>
</feature>
<dbReference type="EC" id="2.7.8.13" evidence="7 8"/>
<dbReference type="GO" id="GO:0051992">
    <property type="term" value="F:UDP-N-acetylmuramoyl-L-alanyl-D-glutamyl-meso-2,6-diaminopimelyl-D-alanyl-D-alanine:undecaprenyl-phosphate transferase activity"/>
    <property type="evidence" value="ECO:0007669"/>
    <property type="project" value="RHEA"/>
</dbReference>
<comment type="function">
    <text evidence="7">Catalyzes the initial step of the lipid cycle reactions in the biosynthesis of the cell wall peptidoglycan: transfers peptidoglycan precursor phospho-MurNAc-pentapeptide from UDP-MurNAc-pentapeptide onto the lipid carrier undecaprenyl phosphate, yielding undecaprenyl-pyrophosphoryl-MurNAc-pentapeptide, known as lipid I.</text>
</comment>
<gene>
    <name evidence="7" type="primary">mraY</name>
    <name evidence="10" type="ORF">DL897_08100</name>
</gene>
<comment type="cofactor">
    <cofactor evidence="7 9">
        <name>Mg(2+)</name>
        <dbReference type="ChEBI" id="CHEBI:18420"/>
    </cofactor>
</comment>
<keyword evidence="6 7" id="KW-0472">Membrane</keyword>
<keyword evidence="7" id="KW-0132">Cell division</keyword>
<dbReference type="PROSITE" id="PS01347">
    <property type="entry name" value="MRAY_1"/>
    <property type="match status" value="1"/>
</dbReference>
<feature type="binding site" evidence="9">
    <location>
        <position position="189"/>
    </location>
    <ligand>
        <name>Mg(2+)</name>
        <dbReference type="ChEBI" id="CHEBI:18420"/>
    </ligand>
</feature>
<keyword evidence="7" id="KW-0131">Cell cycle</keyword>
<dbReference type="OrthoDB" id="9805475at2"/>
<dbReference type="Proteomes" id="UP000251213">
    <property type="component" value="Unassembled WGS sequence"/>
</dbReference>
<evidence type="ECO:0000256" key="1">
    <source>
        <dbReference type="ARBA" id="ARBA00004141"/>
    </source>
</evidence>
<accession>A0A364K6W9</accession>